<evidence type="ECO:0008006" key="2">
    <source>
        <dbReference type="Google" id="ProtNLM"/>
    </source>
</evidence>
<name>A0A381RDB1_9ZZZZ</name>
<reference evidence="1" key="1">
    <citation type="submission" date="2018-05" db="EMBL/GenBank/DDBJ databases">
        <authorList>
            <person name="Lanie J.A."/>
            <person name="Ng W.-L."/>
            <person name="Kazmierczak K.M."/>
            <person name="Andrzejewski T.M."/>
            <person name="Davidsen T.M."/>
            <person name="Wayne K.J."/>
            <person name="Tettelin H."/>
            <person name="Glass J.I."/>
            <person name="Rusch D."/>
            <person name="Podicherti R."/>
            <person name="Tsui H.-C.T."/>
            <person name="Winkler M.E."/>
        </authorList>
    </citation>
    <scope>NUCLEOTIDE SEQUENCE</scope>
</reference>
<dbReference type="AlphaFoldDB" id="A0A381RDB1"/>
<accession>A0A381RDB1</accession>
<gene>
    <name evidence="1" type="ORF">METZ01_LOCUS42415</name>
</gene>
<evidence type="ECO:0000313" key="1">
    <source>
        <dbReference type="EMBL" id="SUZ89561.1"/>
    </source>
</evidence>
<dbReference type="EMBL" id="UINC01001822">
    <property type="protein sequence ID" value="SUZ89561.1"/>
    <property type="molecule type" value="Genomic_DNA"/>
</dbReference>
<sequence length="52" mass="5264">MKIIYKVFALIAVIAFVGCATTGGSAGGSKSKLSEADLQKMGITHGGYGNSN</sequence>
<dbReference type="PROSITE" id="PS51257">
    <property type="entry name" value="PROKAR_LIPOPROTEIN"/>
    <property type="match status" value="1"/>
</dbReference>
<organism evidence="1">
    <name type="scientific">marine metagenome</name>
    <dbReference type="NCBI Taxonomy" id="408172"/>
    <lineage>
        <taxon>unclassified sequences</taxon>
        <taxon>metagenomes</taxon>
        <taxon>ecological metagenomes</taxon>
    </lineage>
</organism>
<proteinExistence type="predicted"/>
<protein>
    <recommendedName>
        <fullName evidence="2">Lipoprotein</fullName>
    </recommendedName>
</protein>